<reference evidence="2 3" key="1">
    <citation type="submission" date="2019-10" db="EMBL/GenBank/DDBJ databases">
        <title>Complete genome sequence of Variovorax paradoxus 5C-2.</title>
        <authorList>
            <person name="Gogoleva N.E."/>
            <person name="Balkin A.S."/>
        </authorList>
    </citation>
    <scope>NUCLEOTIDE SEQUENCE [LARGE SCALE GENOMIC DNA]</scope>
    <source>
        <strain evidence="2 3">5C-2</strain>
    </source>
</reference>
<sequence>MPQSSSRLPRFVMLSVFACAGMTACSGDESRIYDAYKCANVAQILGRHEQAGAAVMKVKPLLDQKTGNPGQYMMGLRDKFTDDMALYKLSPRGQAEKISDIYESGTCQKLYQ</sequence>
<organism evidence="2 3">
    <name type="scientific">Variovorax paradoxus</name>
    <dbReference type="NCBI Taxonomy" id="34073"/>
    <lineage>
        <taxon>Bacteria</taxon>
        <taxon>Pseudomonadati</taxon>
        <taxon>Pseudomonadota</taxon>
        <taxon>Betaproteobacteria</taxon>
        <taxon>Burkholderiales</taxon>
        <taxon>Comamonadaceae</taxon>
        <taxon>Variovorax</taxon>
    </lineage>
</organism>
<dbReference type="AlphaFoldDB" id="A0A5Q0LX66"/>
<evidence type="ECO:0000313" key="2">
    <source>
        <dbReference type="EMBL" id="QFZ81863.1"/>
    </source>
</evidence>
<evidence type="ECO:0000313" key="3">
    <source>
        <dbReference type="Proteomes" id="UP000326780"/>
    </source>
</evidence>
<feature type="signal peptide" evidence="1">
    <location>
        <begin position="1"/>
        <end position="20"/>
    </location>
</feature>
<dbReference type="PROSITE" id="PS51257">
    <property type="entry name" value="PROKAR_LIPOPROTEIN"/>
    <property type="match status" value="1"/>
</dbReference>
<dbReference type="Proteomes" id="UP000326780">
    <property type="component" value="Chromosome"/>
</dbReference>
<evidence type="ECO:0000256" key="1">
    <source>
        <dbReference type="SAM" id="SignalP"/>
    </source>
</evidence>
<proteinExistence type="predicted"/>
<keyword evidence="1" id="KW-0732">Signal</keyword>
<dbReference type="RefSeq" id="WP_093299148.1">
    <property type="nucleotide sequence ID" value="NZ_CP045644.1"/>
</dbReference>
<dbReference type="EMBL" id="CP045644">
    <property type="protein sequence ID" value="QFZ81863.1"/>
    <property type="molecule type" value="Genomic_DNA"/>
</dbReference>
<gene>
    <name evidence="2" type="ORF">GFK26_03295</name>
</gene>
<feature type="chain" id="PRO_5024788789" description="Lipoprotein" evidence="1">
    <location>
        <begin position="21"/>
        <end position="112"/>
    </location>
</feature>
<name>A0A5Q0LX66_VARPD</name>
<accession>A0A5Q0LX66</accession>
<protein>
    <recommendedName>
        <fullName evidence="4">Lipoprotein</fullName>
    </recommendedName>
</protein>
<evidence type="ECO:0008006" key="4">
    <source>
        <dbReference type="Google" id="ProtNLM"/>
    </source>
</evidence>